<evidence type="ECO:0000256" key="2">
    <source>
        <dbReference type="HAMAP-Rule" id="MF_00659"/>
    </source>
</evidence>
<dbReference type="InterPro" id="IPR027471">
    <property type="entry name" value="YbeD-like_sf"/>
</dbReference>
<reference evidence="3 4" key="1">
    <citation type="submission" date="2018-08" db="EMBL/GenBank/DDBJ databases">
        <title>Genomic Encyclopedia of Type Strains, Phase IV (KMG-IV): sequencing the most valuable type-strain genomes for metagenomic binning, comparative biology and taxonomic classification.</title>
        <authorList>
            <person name="Goeker M."/>
        </authorList>
    </citation>
    <scope>NUCLEOTIDE SEQUENCE [LARGE SCALE GENOMIC DNA]</scope>
    <source>
        <strain evidence="3 4">DSM 26022</strain>
    </source>
</reference>
<comment type="caution">
    <text evidence="3">The sequence shown here is derived from an EMBL/GenBank/DDBJ whole genome shotgun (WGS) entry which is preliminary data.</text>
</comment>
<dbReference type="RefSeq" id="WP_181898971.1">
    <property type="nucleotide sequence ID" value="NZ_QUNR01000001.1"/>
</dbReference>
<comment type="similarity">
    <text evidence="1 2">Belongs to the UPF0250 family.</text>
</comment>
<dbReference type="EMBL" id="QUNR01000001">
    <property type="protein sequence ID" value="REH40461.1"/>
    <property type="molecule type" value="Genomic_DNA"/>
</dbReference>
<dbReference type="PANTHER" id="PTHR38036">
    <property type="entry name" value="UPF0250 PROTEIN YBED"/>
    <property type="match status" value="1"/>
</dbReference>
<proteinExistence type="inferred from homology"/>
<dbReference type="Pfam" id="PF04359">
    <property type="entry name" value="DUF493"/>
    <property type="match status" value="1"/>
</dbReference>
<keyword evidence="4" id="KW-1185">Reference proteome</keyword>
<sequence length="94" mass="10716">MTERPTDIKNEELWEFPMDYPLKVMGEARHPMAQIVADLICTYVPSFDPSTIDMQTSSKGKYVSIRATFHAERKEQINDIYAALAAEPAIRLVL</sequence>
<protein>
    <recommendedName>
        <fullName evidence="2">UPF0250 protein DFR26_0662</fullName>
    </recommendedName>
</protein>
<dbReference type="GO" id="GO:0005829">
    <property type="term" value="C:cytosol"/>
    <property type="evidence" value="ECO:0007669"/>
    <property type="project" value="TreeGrafter"/>
</dbReference>
<organism evidence="3 4">
    <name type="scientific">Paraperlucidibaca baekdonensis</name>
    <dbReference type="NCBI Taxonomy" id="748120"/>
    <lineage>
        <taxon>Bacteria</taxon>
        <taxon>Pseudomonadati</taxon>
        <taxon>Pseudomonadota</taxon>
        <taxon>Gammaproteobacteria</taxon>
        <taxon>Moraxellales</taxon>
        <taxon>Moraxellaceae</taxon>
        <taxon>Paraperlucidibaca</taxon>
    </lineage>
</organism>
<evidence type="ECO:0000256" key="1">
    <source>
        <dbReference type="ARBA" id="ARBA00008460"/>
    </source>
</evidence>
<dbReference type="AlphaFoldDB" id="A0A3E0H9U1"/>
<gene>
    <name evidence="3" type="ORF">DFR26_0662</name>
</gene>
<dbReference type="HAMAP" id="MF_00659">
    <property type="entry name" value="UPF0250"/>
    <property type="match status" value="1"/>
</dbReference>
<dbReference type="Gene3D" id="3.30.70.260">
    <property type="match status" value="1"/>
</dbReference>
<dbReference type="SUPFAM" id="SSF117991">
    <property type="entry name" value="YbeD/HP0495-like"/>
    <property type="match status" value="1"/>
</dbReference>
<evidence type="ECO:0000313" key="3">
    <source>
        <dbReference type="EMBL" id="REH40461.1"/>
    </source>
</evidence>
<evidence type="ECO:0000313" key="4">
    <source>
        <dbReference type="Proteomes" id="UP000256774"/>
    </source>
</evidence>
<name>A0A3E0H9U1_9GAMM</name>
<dbReference type="Proteomes" id="UP000256774">
    <property type="component" value="Unassembled WGS sequence"/>
</dbReference>
<accession>A0A3E0H9U1</accession>
<dbReference type="InterPro" id="IPR007454">
    <property type="entry name" value="UPF0250_YbeD-like"/>
</dbReference>
<dbReference type="PANTHER" id="PTHR38036:SF1">
    <property type="entry name" value="UPF0250 PROTEIN YBED"/>
    <property type="match status" value="1"/>
</dbReference>